<dbReference type="AlphaFoldDB" id="A0A4U5MIY7"/>
<feature type="signal peptide" evidence="4">
    <location>
        <begin position="1"/>
        <end position="17"/>
    </location>
</feature>
<accession>A0A4U5MIY7</accession>
<keyword evidence="1" id="KW-0646">Protease inhibitor</keyword>
<dbReference type="Pfam" id="PF01826">
    <property type="entry name" value="TIL"/>
    <property type="match status" value="2"/>
</dbReference>
<dbReference type="InterPro" id="IPR036084">
    <property type="entry name" value="Ser_inhib-like_sf"/>
</dbReference>
<proteinExistence type="predicted"/>
<gene>
    <name evidence="6" type="ORF">L596_021500</name>
</gene>
<dbReference type="CDD" id="cd19941">
    <property type="entry name" value="TIL"/>
    <property type="match status" value="2"/>
</dbReference>
<evidence type="ECO:0000256" key="1">
    <source>
        <dbReference type="ARBA" id="ARBA00022690"/>
    </source>
</evidence>
<keyword evidence="3" id="KW-1015">Disulfide bond</keyword>
<dbReference type="PANTHER" id="PTHR23259">
    <property type="entry name" value="RIDDLE"/>
    <property type="match status" value="1"/>
</dbReference>
<dbReference type="GO" id="GO:0004867">
    <property type="term" value="F:serine-type endopeptidase inhibitor activity"/>
    <property type="evidence" value="ECO:0007669"/>
    <property type="project" value="UniProtKB-KW"/>
</dbReference>
<reference evidence="6 7" key="2">
    <citation type="journal article" date="2019" name="G3 (Bethesda)">
        <title>Hybrid Assembly of the Genome of the Entomopathogenic Nematode Steinernema carpocapsae Identifies the X-Chromosome.</title>
        <authorList>
            <person name="Serra L."/>
            <person name="Macchietto M."/>
            <person name="Macias-Munoz A."/>
            <person name="McGill C.J."/>
            <person name="Rodriguez I.M."/>
            <person name="Rodriguez B."/>
            <person name="Murad R."/>
            <person name="Mortazavi A."/>
        </authorList>
    </citation>
    <scope>NUCLEOTIDE SEQUENCE [LARGE SCALE GENOMIC DNA]</scope>
    <source>
        <strain evidence="6 7">ALL</strain>
    </source>
</reference>
<feature type="domain" description="TIL" evidence="5">
    <location>
        <begin position="25"/>
        <end position="75"/>
    </location>
</feature>
<evidence type="ECO:0000256" key="3">
    <source>
        <dbReference type="ARBA" id="ARBA00023157"/>
    </source>
</evidence>
<reference evidence="6 7" key="1">
    <citation type="journal article" date="2015" name="Genome Biol.">
        <title>Comparative genomics of Steinernema reveals deeply conserved gene regulatory networks.</title>
        <authorList>
            <person name="Dillman A.R."/>
            <person name="Macchietto M."/>
            <person name="Porter C.F."/>
            <person name="Rogers A."/>
            <person name="Williams B."/>
            <person name="Antoshechkin I."/>
            <person name="Lee M.M."/>
            <person name="Goodwin Z."/>
            <person name="Lu X."/>
            <person name="Lewis E.E."/>
            <person name="Goodrich-Blair H."/>
            <person name="Stock S.P."/>
            <person name="Adams B.J."/>
            <person name="Sternberg P.W."/>
            <person name="Mortazavi A."/>
        </authorList>
    </citation>
    <scope>NUCLEOTIDE SEQUENCE [LARGE SCALE GENOMIC DNA]</scope>
    <source>
        <strain evidence="6 7">ALL</strain>
    </source>
</reference>
<dbReference type="STRING" id="34508.A0A4U5MIY7"/>
<keyword evidence="2" id="KW-0722">Serine protease inhibitor</keyword>
<keyword evidence="4" id="KW-0732">Signal</keyword>
<dbReference type="PANTHER" id="PTHR23259:SF69">
    <property type="entry name" value="GEO11767P1-RELATED"/>
    <property type="match status" value="1"/>
</dbReference>
<dbReference type="SUPFAM" id="SSF57567">
    <property type="entry name" value="Serine protease inhibitors"/>
    <property type="match status" value="2"/>
</dbReference>
<dbReference type="EMBL" id="AZBU02000007">
    <property type="protein sequence ID" value="TKR69324.1"/>
    <property type="molecule type" value="Genomic_DNA"/>
</dbReference>
<organism evidence="6 7">
    <name type="scientific">Steinernema carpocapsae</name>
    <name type="common">Entomopathogenic nematode</name>
    <dbReference type="NCBI Taxonomy" id="34508"/>
    <lineage>
        <taxon>Eukaryota</taxon>
        <taxon>Metazoa</taxon>
        <taxon>Ecdysozoa</taxon>
        <taxon>Nematoda</taxon>
        <taxon>Chromadorea</taxon>
        <taxon>Rhabditida</taxon>
        <taxon>Tylenchina</taxon>
        <taxon>Panagrolaimomorpha</taxon>
        <taxon>Strongyloidoidea</taxon>
        <taxon>Steinernematidae</taxon>
        <taxon>Steinernema</taxon>
    </lineage>
</organism>
<sequence length="153" mass="17094">MDSKVLFLLCLASVSLAWVTPEDQCGPHAVYMTCGACQPTCRDVFPMCDKCQREGCYCVPPFVFHENECIIYTDCPKNATVPAQEPEQCLQNEELMECGCEHTCSSPLDRTCANEICKGFGCYCPAPFVRHNGKCIKVNECPKSMLVAHLMRH</sequence>
<dbReference type="OrthoDB" id="5788972at2759"/>
<feature type="chain" id="PRO_5020409559" description="TIL domain-containing protein" evidence="4">
    <location>
        <begin position="18"/>
        <end position="153"/>
    </location>
</feature>
<dbReference type="InterPro" id="IPR051368">
    <property type="entry name" value="SerProtInhib-TIL_Domain"/>
</dbReference>
<evidence type="ECO:0000313" key="7">
    <source>
        <dbReference type="Proteomes" id="UP000298663"/>
    </source>
</evidence>
<evidence type="ECO:0000256" key="2">
    <source>
        <dbReference type="ARBA" id="ARBA00022900"/>
    </source>
</evidence>
<evidence type="ECO:0000259" key="5">
    <source>
        <dbReference type="Pfam" id="PF01826"/>
    </source>
</evidence>
<evidence type="ECO:0000256" key="4">
    <source>
        <dbReference type="SAM" id="SignalP"/>
    </source>
</evidence>
<comment type="caution">
    <text evidence="6">The sequence shown here is derived from an EMBL/GenBank/DDBJ whole genome shotgun (WGS) entry which is preliminary data.</text>
</comment>
<evidence type="ECO:0000313" key="6">
    <source>
        <dbReference type="EMBL" id="TKR69324.1"/>
    </source>
</evidence>
<dbReference type="Proteomes" id="UP000298663">
    <property type="component" value="Unassembled WGS sequence"/>
</dbReference>
<dbReference type="Gene3D" id="2.10.25.10">
    <property type="entry name" value="Laminin"/>
    <property type="match status" value="2"/>
</dbReference>
<name>A0A4U5MIY7_STECR</name>
<keyword evidence="7" id="KW-1185">Reference proteome</keyword>
<feature type="domain" description="TIL" evidence="5">
    <location>
        <begin position="89"/>
        <end position="141"/>
    </location>
</feature>
<dbReference type="InterPro" id="IPR002919">
    <property type="entry name" value="TIL_dom"/>
</dbReference>
<protein>
    <recommendedName>
        <fullName evidence="5">TIL domain-containing protein</fullName>
    </recommendedName>
</protein>